<dbReference type="InterPro" id="IPR001932">
    <property type="entry name" value="PPM-type_phosphatase-like_dom"/>
</dbReference>
<keyword evidence="3" id="KW-0479">Metal-binding</keyword>
<dbReference type="SMART" id="SM00332">
    <property type="entry name" value="PP2Cc"/>
    <property type="match status" value="1"/>
</dbReference>
<dbReference type="EC" id="3.1.3.16" evidence="3"/>
<feature type="region of interest" description="Disordered" evidence="4">
    <location>
        <begin position="32"/>
        <end position="68"/>
    </location>
</feature>
<evidence type="ECO:0000313" key="6">
    <source>
        <dbReference type="Proteomes" id="UP000515123"/>
    </source>
</evidence>
<dbReference type="InterPro" id="IPR036457">
    <property type="entry name" value="PPM-type-like_dom_sf"/>
</dbReference>
<comment type="catalytic activity">
    <reaction evidence="1 3">
        <text>O-phospho-L-seryl-[protein] + H2O = L-seryl-[protein] + phosphate</text>
        <dbReference type="Rhea" id="RHEA:20629"/>
        <dbReference type="Rhea" id="RHEA-COMP:9863"/>
        <dbReference type="Rhea" id="RHEA-COMP:11604"/>
        <dbReference type="ChEBI" id="CHEBI:15377"/>
        <dbReference type="ChEBI" id="CHEBI:29999"/>
        <dbReference type="ChEBI" id="CHEBI:43474"/>
        <dbReference type="ChEBI" id="CHEBI:83421"/>
        <dbReference type="EC" id="3.1.3.16"/>
    </reaction>
</comment>
<sequence length="690" mass="74533">MRRQNPGSPAPPPPLMAEFPFPGLLDLRFSPVSYKLSPPQPSAPSLDLRRTVSQPPSSPPPLRPRVAGRPDLELCSTIECLDGSVIFRFCDAAEISDSEKGLGESEVRESSEVDFQEAASEMARRPTLESEGSVVMDADDDGNRGSSESGDSNELLEKEARDARTVNGLEMEIGDSEGELEMITEANSSDLFVEEVEEPNSMPVESRETPLETKLVESPDGDREVREVSAEVSEIVGSEKDSDLALTCTETSLEVKSTDADIEQEVNSTNGSLVAGKSLSPYSGVVQECGPEMIEASVDESTVSDQELKLNSSDGTKQEKAVSSSLPIEQQDRLTDESHLVEEFPEVSDLQESAEELEETSADDREEITESLLVDKEALEVSSTSDIDIDADRESSNFPIEDQGEANSDQTSIMEQLREEKDQIYSNTEVVSPDRTTSVSIPTLSLASGAAMLPHPSKALTGGEDAYFVACKSWLGVADGVGQWSLEGVNAGLYARELMENCERYVSKYEGVPGTKPDQILTQAAVEAKSPGSSTILVAHFDGQVLHVANIGDSGFLVIRNGAVFKRSTPMLYGFNFPLQIERGDDPSKFIQTYNIDLDEGDVVIAATDGLFDNLYEQEITAIVSKSLQAGLKTTEIAEFLTLRAQEVGRSSFARSPFADAALAAGYLSFTGGKLDDVTAVVSIVEKSHL</sequence>
<feature type="compositionally biased region" description="Basic and acidic residues" evidence="4">
    <location>
        <begin position="205"/>
        <end position="225"/>
    </location>
</feature>
<evidence type="ECO:0000256" key="4">
    <source>
        <dbReference type="SAM" id="MobiDB-lite"/>
    </source>
</evidence>
<dbReference type="PANTHER" id="PTHR12320:SF1">
    <property type="entry name" value="PROTEIN PHOSPHATASE PTC7 HOMOLOG"/>
    <property type="match status" value="1"/>
</dbReference>
<organism evidence="6 7">
    <name type="scientific">Ananas comosus</name>
    <name type="common">Pineapple</name>
    <name type="synonym">Ananas ananas</name>
    <dbReference type="NCBI Taxonomy" id="4615"/>
    <lineage>
        <taxon>Eukaryota</taxon>
        <taxon>Viridiplantae</taxon>
        <taxon>Streptophyta</taxon>
        <taxon>Embryophyta</taxon>
        <taxon>Tracheophyta</taxon>
        <taxon>Spermatophyta</taxon>
        <taxon>Magnoliopsida</taxon>
        <taxon>Liliopsida</taxon>
        <taxon>Poales</taxon>
        <taxon>Bromeliaceae</taxon>
        <taxon>Bromelioideae</taxon>
        <taxon>Ananas</taxon>
    </lineage>
</organism>
<comment type="similarity">
    <text evidence="3">Belongs to the PP2C family.</text>
</comment>
<proteinExistence type="inferred from homology"/>
<comment type="cofactor">
    <cofactor evidence="3">
        <name>Mn(2+)</name>
        <dbReference type="ChEBI" id="CHEBI:29035"/>
    </cofactor>
</comment>
<dbReference type="Gene3D" id="3.60.40.10">
    <property type="entry name" value="PPM-type phosphatase domain"/>
    <property type="match status" value="1"/>
</dbReference>
<dbReference type="OrthoDB" id="60843at2759"/>
<reference evidence="7" key="2">
    <citation type="submission" date="2025-08" db="UniProtKB">
        <authorList>
            <consortium name="RefSeq"/>
        </authorList>
    </citation>
    <scope>IDENTIFICATION</scope>
    <source>
        <tissue evidence="7">Leaf</tissue>
    </source>
</reference>
<keyword evidence="3" id="KW-0464">Manganese</keyword>
<dbReference type="AlphaFoldDB" id="A0A6P5ECZ5"/>
<dbReference type="GeneID" id="109704919"/>
<feature type="compositionally biased region" description="Basic and acidic residues" evidence="4">
    <location>
        <begin position="330"/>
        <end position="342"/>
    </location>
</feature>
<comment type="catalytic activity">
    <reaction evidence="2 3">
        <text>O-phospho-L-threonyl-[protein] + H2O = L-threonyl-[protein] + phosphate</text>
        <dbReference type="Rhea" id="RHEA:47004"/>
        <dbReference type="Rhea" id="RHEA-COMP:11060"/>
        <dbReference type="Rhea" id="RHEA-COMP:11605"/>
        <dbReference type="ChEBI" id="CHEBI:15377"/>
        <dbReference type="ChEBI" id="CHEBI:30013"/>
        <dbReference type="ChEBI" id="CHEBI:43474"/>
        <dbReference type="ChEBI" id="CHEBI:61977"/>
        <dbReference type="EC" id="3.1.3.16"/>
    </reaction>
</comment>
<name>A0A6P5ECZ5_ANACO</name>
<protein>
    <recommendedName>
        <fullName evidence="3">Protein phosphatase</fullName>
        <ecNumber evidence="3">3.1.3.16</ecNumber>
    </recommendedName>
</protein>
<evidence type="ECO:0000256" key="1">
    <source>
        <dbReference type="ARBA" id="ARBA00047761"/>
    </source>
</evidence>
<dbReference type="PANTHER" id="PTHR12320">
    <property type="entry name" value="PROTEIN PHOSPHATASE 2C"/>
    <property type="match status" value="1"/>
</dbReference>
<feature type="region of interest" description="Disordered" evidence="4">
    <location>
        <begin position="298"/>
        <end position="364"/>
    </location>
</feature>
<feature type="compositionally biased region" description="Polar residues" evidence="4">
    <location>
        <begin position="299"/>
        <end position="328"/>
    </location>
</feature>
<feature type="compositionally biased region" description="Acidic residues" evidence="4">
    <location>
        <begin position="352"/>
        <end position="364"/>
    </location>
</feature>
<dbReference type="InterPro" id="IPR039123">
    <property type="entry name" value="PPTC7"/>
</dbReference>
<feature type="compositionally biased region" description="Basic and acidic residues" evidence="4">
    <location>
        <begin position="97"/>
        <end position="111"/>
    </location>
</feature>
<comment type="cofactor">
    <cofactor evidence="3">
        <name>Mg(2+)</name>
        <dbReference type="ChEBI" id="CHEBI:18420"/>
    </cofactor>
</comment>
<keyword evidence="6" id="KW-1185">Reference proteome</keyword>
<dbReference type="PROSITE" id="PS51746">
    <property type="entry name" value="PPM_2"/>
    <property type="match status" value="1"/>
</dbReference>
<evidence type="ECO:0000256" key="3">
    <source>
        <dbReference type="RuleBase" id="RU366020"/>
    </source>
</evidence>
<evidence type="ECO:0000259" key="5">
    <source>
        <dbReference type="PROSITE" id="PS51746"/>
    </source>
</evidence>
<dbReference type="SUPFAM" id="SSF81606">
    <property type="entry name" value="PP2C-like"/>
    <property type="match status" value="1"/>
</dbReference>
<feature type="compositionally biased region" description="Basic and acidic residues" evidence="4">
    <location>
        <begin position="155"/>
        <end position="164"/>
    </location>
</feature>
<dbReference type="GO" id="GO:0046872">
    <property type="term" value="F:metal ion binding"/>
    <property type="evidence" value="ECO:0007669"/>
    <property type="project" value="UniProtKB-UniRule"/>
</dbReference>
<gene>
    <name evidence="7" type="primary">LOC109704919</name>
</gene>
<reference evidence="6" key="1">
    <citation type="journal article" date="2015" name="Nat. Genet.">
        <title>The pineapple genome and the evolution of CAM photosynthesis.</title>
        <authorList>
            <person name="Ming R."/>
            <person name="VanBuren R."/>
            <person name="Wai C.M."/>
            <person name="Tang H."/>
            <person name="Schatz M.C."/>
            <person name="Bowers J.E."/>
            <person name="Lyons E."/>
            <person name="Wang M.L."/>
            <person name="Chen J."/>
            <person name="Biggers E."/>
            <person name="Zhang J."/>
            <person name="Huang L."/>
            <person name="Zhang L."/>
            <person name="Miao W."/>
            <person name="Zhang J."/>
            <person name="Ye Z."/>
            <person name="Miao C."/>
            <person name="Lin Z."/>
            <person name="Wang H."/>
            <person name="Zhou H."/>
            <person name="Yim W.C."/>
            <person name="Priest H.D."/>
            <person name="Zheng C."/>
            <person name="Woodhouse M."/>
            <person name="Edger P.P."/>
            <person name="Guyot R."/>
            <person name="Guo H.B."/>
            <person name="Guo H."/>
            <person name="Zheng G."/>
            <person name="Singh R."/>
            <person name="Sharma A."/>
            <person name="Min X."/>
            <person name="Zheng Y."/>
            <person name="Lee H."/>
            <person name="Gurtowski J."/>
            <person name="Sedlazeck F.J."/>
            <person name="Harkess A."/>
            <person name="McKain M.R."/>
            <person name="Liao Z."/>
            <person name="Fang J."/>
            <person name="Liu J."/>
            <person name="Zhang X."/>
            <person name="Zhang Q."/>
            <person name="Hu W."/>
            <person name="Qin Y."/>
            <person name="Wang K."/>
            <person name="Chen L.Y."/>
            <person name="Shirley N."/>
            <person name="Lin Y.R."/>
            <person name="Liu L.Y."/>
            <person name="Hernandez A.G."/>
            <person name="Wright C.L."/>
            <person name="Bulone V."/>
            <person name="Tuskan G.A."/>
            <person name="Heath K."/>
            <person name="Zee F."/>
            <person name="Moore P.H."/>
            <person name="Sunkar R."/>
            <person name="Leebens-Mack J.H."/>
            <person name="Mockler T."/>
            <person name="Bennetzen J.L."/>
            <person name="Freeling M."/>
            <person name="Sankoff D."/>
            <person name="Paterson A.H."/>
            <person name="Zhu X."/>
            <person name="Yang X."/>
            <person name="Smith J.A."/>
            <person name="Cushman J.C."/>
            <person name="Paull R.E."/>
            <person name="Yu Q."/>
        </authorList>
    </citation>
    <scope>NUCLEOTIDE SEQUENCE [LARGE SCALE GENOMIC DNA]</scope>
    <source>
        <strain evidence="6">cv. F153</strain>
    </source>
</reference>
<dbReference type="RefSeq" id="XP_020081279.1">
    <property type="nucleotide sequence ID" value="XM_020225690.1"/>
</dbReference>
<dbReference type="Pfam" id="PF07228">
    <property type="entry name" value="SpoIIE"/>
    <property type="match status" value="1"/>
</dbReference>
<feature type="domain" description="PPM-type phosphatase" evidence="5">
    <location>
        <begin position="450"/>
        <end position="685"/>
    </location>
</feature>
<evidence type="ECO:0000313" key="7">
    <source>
        <dbReference type="RefSeq" id="XP_020081279.1"/>
    </source>
</evidence>
<evidence type="ECO:0000256" key="2">
    <source>
        <dbReference type="ARBA" id="ARBA00048336"/>
    </source>
</evidence>
<dbReference type="GO" id="GO:0004722">
    <property type="term" value="F:protein serine/threonine phosphatase activity"/>
    <property type="evidence" value="ECO:0007669"/>
    <property type="project" value="UniProtKB-EC"/>
</dbReference>
<accession>A0A6P5ECZ5</accession>
<keyword evidence="3" id="KW-0904">Protein phosphatase</keyword>
<keyword evidence="3" id="KW-0460">Magnesium</keyword>
<dbReference type="Proteomes" id="UP000515123">
    <property type="component" value="Unplaced"/>
</dbReference>
<dbReference type="SMART" id="SM00331">
    <property type="entry name" value="PP2C_SIG"/>
    <property type="match status" value="1"/>
</dbReference>
<feature type="region of interest" description="Disordered" evidence="4">
    <location>
        <begin position="97"/>
        <end position="225"/>
    </location>
</feature>
<keyword evidence="3" id="KW-0378">Hydrolase</keyword>
<feature type="compositionally biased region" description="Acidic residues" evidence="4">
    <location>
        <begin position="172"/>
        <end position="182"/>
    </location>
</feature>